<evidence type="ECO:0000256" key="1">
    <source>
        <dbReference type="ARBA" id="ARBA00022801"/>
    </source>
</evidence>
<accession>A0AAU6Q669</accession>
<dbReference type="PANTHER" id="PTHR43240:SF1">
    <property type="entry name" value="BLR5584 PROTEIN"/>
    <property type="match status" value="1"/>
</dbReference>
<dbReference type="CDD" id="cd03443">
    <property type="entry name" value="PaaI_thioesterase"/>
    <property type="match status" value="1"/>
</dbReference>
<gene>
    <name evidence="3" type="ORF">WDJ50_17055</name>
</gene>
<dbReference type="InterPro" id="IPR006683">
    <property type="entry name" value="Thioestr_dom"/>
</dbReference>
<dbReference type="RefSeq" id="WP_339097551.1">
    <property type="nucleotide sequence ID" value="NZ_CP149783.1"/>
</dbReference>
<keyword evidence="1" id="KW-0378">Hydrolase</keyword>
<dbReference type="PANTHER" id="PTHR43240">
    <property type="entry name" value="1,4-DIHYDROXY-2-NAPHTHOYL-COA THIOESTERASE 1"/>
    <property type="match status" value="1"/>
</dbReference>
<dbReference type="NCBIfam" id="TIGR00369">
    <property type="entry name" value="unchar_dom_1"/>
    <property type="match status" value="1"/>
</dbReference>
<dbReference type="SUPFAM" id="SSF54637">
    <property type="entry name" value="Thioesterase/thiol ester dehydrase-isomerase"/>
    <property type="match status" value="1"/>
</dbReference>
<dbReference type="Gene3D" id="3.10.129.10">
    <property type="entry name" value="Hotdog Thioesterase"/>
    <property type="match status" value="1"/>
</dbReference>
<dbReference type="AlphaFoldDB" id="A0AAU6Q669"/>
<dbReference type="GO" id="GO:0061522">
    <property type="term" value="F:1,4-dihydroxy-2-naphthoyl-CoA thioesterase activity"/>
    <property type="evidence" value="ECO:0007669"/>
    <property type="project" value="TreeGrafter"/>
</dbReference>
<dbReference type="Pfam" id="PF03061">
    <property type="entry name" value="4HBT"/>
    <property type="match status" value="1"/>
</dbReference>
<sequence>MSENTRTYTWTDPAFDPEKVKHLSGLEYLQAIARGDLPAAPIGATLGMERPHLEDVQEGRVVFRLRPQGFHYNPIGSVHGGVYATLLDSAVACAIHSTLPAGATYTTLELKVNYLRPLLEGGPEVQAIGEVIHVTRQTGLAEGRIVDENGKIYAHATTTCLIRRPARH</sequence>
<proteinExistence type="predicted"/>
<dbReference type="EMBL" id="CP149783">
    <property type="protein sequence ID" value="WYF46126.1"/>
    <property type="molecule type" value="Genomic_DNA"/>
</dbReference>
<organism evidence="3">
    <name type="scientific">Deinococcus sp. VB142</name>
    <dbReference type="NCBI Taxonomy" id="3112952"/>
    <lineage>
        <taxon>Bacteria</taxon>
        <taxon>Thermotogati</taxon>
        <taxon>Deinococcota</taxon>
        <taxon>Deinococci</taxon>
        <taxon>Deinococcales</taxon>
        <taxon>Deinococcaceae</taxon>
        <taxon>Deinococcus</taxon>
    </lineage>
</organism>
<dbReference type="InterPro" id="IPR029069">
    <property type="entry name" value="HotDog_dom_sf"/>
</dbReference>
<reference evidence="3" key="1">
    <citation type="submission" date="2024-03" db="EMBL/GenBank/DDBJ databases">
        <title>Deinococcus weizhi sp. nov., isolated from human skin.</title>
        <authorList>
            <person name="Wei Z."/>
            <person name="Tian F."/>
            <person name="Yang C."/>
            <person name="Xin L.T."/>
            <person name="Wen Z.J."/>
            <person name="Lan K.C."/>
            <person name="Yu L."/>
            <person name="Zhe W."/>
            <person name="Dan F.D."/>
            <person name="Jun W."/>
            <person name="Rui Z."/>
            <person name="Yong X.J."/>
            <person name="Ting Y."/>
            <person name="Wei X."/>
            <person name="Xu Z.G."/>
            <person name="Xin Z."/>
            <person name="Dong F.G."/>
            <person name="Ni X.M."/>
            <person name="Zheng M.G."/>
            <person name="Chun Y."/>
            <person name="Qian W.X."/>
        </authorList>
    </citation>
    <scope>NUCLEOTIDE SEQUENCE</scope>
    <source>
        <strain evidence="3">VB142</strain>
    </source>
</reference>
<feature type="domain" description="Thioesterase" evidence="2">
    <location>
        <begin position="76"/>
        <end position="151"/>
    </location>
</feature>
<dbReference type="InterPro" id="IPR003736">
    <property type="entry name" value="PAAI_dom"/>
</dbReference>
<dbReference type="GO" id="GO:0005829">
    <property type="term" value="C:cytosol"/>
    <property type="evidence" value="ECO:0007669"/>
    <property type="project" value="TreeGrafter"/>
</dbReference>
<evidence type="ECO:0000259" key="2">
    <source>
        <dbReference type="Pfam" id="PF03061"/>
    </source>
</evidence>
<protein>
    <submittedName>
        <fullName evidence="3">Hotdog fold thioesterase</fullName>
    </submittedName>
</protein>
<name>A0AAU6Q669_9DEIO</name>
<evidence type="ECO:0000313" key="3">
    <source>
        <dbReference type="EMBL" id="WYF46126.1"/>
    </source>
</evidence>